<dbReference type="Proteomes" id="UP001217500">
    <property type="component" value="Chromosome"/>
</dbReference>
<protein>
    <submittedName>
        <fullName evidence="2">MOSC domain-containing protein</fullName>
    </submittedName>
</protein>
<reference evidence="2" key="1">
    <citation type="submission" date="2023-01" db="EMBL/GenBank/DDBJ databases">
        <title>The genome sequence of Kordiimonadaceae bacterium 6D33.</title>
        <authorList>
            <person name="Liu Y."/>
        </authorList>
    </citation>
    <scope>NUCLEOTIDE SEQUENCE</scope>
    <source>
        <strain evidence="2">6D33</strain>
    </source>
</reference>
<evidence type="ECO:0000313" key="2">
    <source>
        <dbReference type="EMBL" id="WCL53270.1"/>
    </source>
</evidence>
<sequence>MHVSSLYRYPVKSMRGIALEKALIEPIGLAGDRRWMVVDERGRFVTRREAPAMAQIEAFEVPEGMLLRHPGQGELVVKTPDAPLADVTIWKDALSIPAAGSEATEFLSAIVGRPVRLTHKPDSIPRPVDMTYGAAGEEVGLADGFPILVTTEESLAALNGQLDHTVTMTRFRPNIVLSGTSEAWAEDCWKRIRIGGLVLRIVKPCARCIIVTQDPETGERHHGNEPINTLRQMGRQATNGIIFGQNAIPETRAEIAVGDEVEILEEGETNLVPLKKR</sequence>
<dbReference type="InterPro" id="IPR005303">
    <property type="entry name" value="MOCOS_middle"/>
</dbReference>
<evidence type="ECO:0000259" key="1">
    <source>
        <dbReference type="PROSITE" id="PS51340"/>
    </source>
</evidence>
<name>A0AAE9XSJ6_9PROT</name>
<dbReference type="GO" id="GO:0030170">
    <property type="term" value="F:pyridoxal phosphate binding"/>
    <property type="evidence" value="ECO:0007669"/>
    <property type="project" value="InterPro"/>
</dbReference>
<dbReference type="PANTHER" id="PTHR14237:SF19">
    <property type="entry name" value="MITOCHONDRIAL AMIDOXIME REDUCING COMPONENT 1"/>
    <property type="match status" value="1"/>
</dbReference>
<dbReference type="Pfam" id="PF03476">
    <property type="entry name" value="MOSC_N"/>
    <property type="match status" value="1"/>
</dbReference>
<dbReference type="PANTHER" id="PTHR14237">
    <property type="entry name" value="MOLYBDOPTERIN COFACTOR SULFURASE MOSC"/>
    <property type="match status" value="1"/>
</dbReference>
<dbReference type="GO" id="GO:0003824">
    <property type="term" value="F:catalytic activity"/>
    <property type="evidence" value="ECO:0007669"/>
    <property type="project" value="InterPro"/>
</dbReference>
<dbReference type="AlphaFoldDB" id="A0AAE9XSJ6"/>
<gene>
    <name evidence="2" type="ORF">PH603_12060</name>
</gene>
<keyword evidence="3" id="KW-1185">Reference proteome</keyword>
<dbReference type="RefSeq" id="WP_289502782.1">
    <property type="nucleotide sequence ID" value="NZ_CP116805.1"/>
</dbReference>
<dbReference type="InterPro" id="IPR005302">
    <property type="entry name" value="MoCF_Sase_C"/>
</dbReference>
<dbReference type="Pfam" id="PF03473">
    <property type="entry name" value="MOSC"/>
    <property type="match status" value="1"/>
</dbReference>
<proteinExistence type="predicted"/>
<accession>A0AAE9XSJ6</accession>
<dbReference type="InterPro" id="IPR011037">
    <property type="entry name" value="Pyrv_Knase-like_insert_dom_sf"/>
</dbReference>
<dbReference type="EMBL" id="CP116805">
    <property type="protein sequence ID" value="WCL53270.1"/>
    <property type="molecule type" value="Genomic_DNA"/>
</dbReference>
<dbReference type="PROSITE" id="PS51340">
    <property type="entry name" value="MOSC"/>
    <property type="match status" value="1"/>
</dbReference>
<dbReference type="GO" id="GO:0030151">
    <property type="term" value="F:molybdenum ion binding"/>
    <property type="evidence" value="ECO:0007669"/>
    <property type="project" value="InterPro"/>
</dbReference>
<evidence type="ECO:0000313" key="3">
    <source>
        <dbReference type="Proteomes" id="UP001217500"/>
    </source>
</evidence>
<dbReference type="SUPFAM" id="SSF141673">
    <property type="entry name" value="MOSC N-terminal domain-like"/>
    <property type="match status" value="1"/>
</dbReference>
<dbReference type="SUPFAM" id="SSF50800">
    <property type="entry name" value="PK beta-barrel domain-like"/>
    <property type="match status" value="1"/>
</dbReference>
<dbReference type="KEGG" id="gso:PH603_12060"/>
<feature type="domain" description="MOSC" evidence="1">
    <location>
        <begin position="120"/>
        <end position="264"/>
    </location>
</feature>
<organism evidence="2 3">
    <name type="scientific">Gimibacter soli</name>
    <dbReference type="NCBI Taxonomy" id="3024400"/>
    <lineage>
        <taxon>Bacteria</taxon>
        <taxon>Pseudomonadati</taxon>
        <taxon>Pseudomonadota</taxon>
        <taxon>Alphaproteobacteria</taxon>
        <taxon>Kordiimonadales</taxon>
        <taxon>Temperatibacteraceae</taxon>
        <taxon>Gimibacter</taxon>
    </lineage>
</organism>